<dbReference type="Pfam" id="PF01410">
    <property type="entry name" value="COLFI"/>
    <property type="match status" value="1"/>
</dbReference>
<feature type="region of interest" description="Disordered" evidence="5">
    <location>
        <begin position="289"/>
        <end position="316"/>
    </location>
</feature>
<feature type="region of interest" description="Disordered" evidence="5">
    <location>
        <begin position="208"/>
        <end position="260"/>
    </location>
</feature>
<keyword evidence="2" id="KW-0964">Secreted</keyword>
<dbReference type="PROSITE" id="PS51461">
    <property type="entry name" value="NC1_FIB"/>
    <property type="match status" value="1"/>
</dbReference>
<feature type="compositionally biased region" description="Low complexity" evidence="5">
    <location>
        <begin position="302"/>
        <end position="313"/>
    </location>
</feature>
<dbReference type="InterPro" id="IPR008160">
    <property type="entry name" value="Collagen"/>
</dbReference>
<dbReference type="Proteomes" id="UP000694556">
    <property type="component" value="Unassembled WGS sequence"/>
</dbReference>
<evidence type="ECO:0000256" key="1">
    <source>
        <dbReference type="ARBA" id="ARBA00004498"/>
    </source>
</evidence>
<dbReference type="PANTHER" id="PTHR24023:SF1082">
    <property type="entry name" value="COLLAGEN TRIPLE HELIX REPEAT"/>
    <property type="match status" value="1"/>
</dbReference>
<evidence type="ECO:0000313" key="7">
    <source>
        <dbReference type="Ensembl" id="ENSCMMP00000019540.1"/>
    </source>
</evidence>
<name>A0A8C3CIQ6_CAIMO</name>
<feature type="compositionally biased region" description="Pro residues" evidence="5">
    <location>
        <begin position="78"/>
        <end position="88"/>
    </location>
</feature>
<dbReference type="Pfam" id="PF01391">
    <property type="entry name" value="Collagen"/>
    <property type="match status" value="1"/>
</dbReference>
<evidence type="ECO:0000256" key="2">
    <source>
        <dbReference type="ARBA" id="ARBA00022525"/>
    </source>
</evidence>
<dbReference type="SMART" id="SM00038">
    <property type="entry name" value="COLFI"/>
    <property type="match status" value="1"/>
</dbReference>
<sequence length="549" mass="56515">KGDGGDPGLPVSGAAGGGGPPGASGEPGPPGPPGRRVSRGRAGGFGGGGAQHSGAANGASHSSWCPPLFFRDPWDPWGVPPPPPPAPPKLTALQKGRLEPPPAQGRTRCGASLSSPCPPPSPCPQGQPGTEGPPGKTGPVGAQGPPGRPGSEGLRGIPGPAVSAGDGDSGVGDIGMGTVGTGTVGGDRGIRGHAGLIGLIGPPGEMGEKGDQGLPGIQGPPGPKGDPGLAGPIGPTGPPGPPGLSVSPPGPPVRDALGTGTTGGLCSHPPSHPFFPCPPQGRPAELLEPLPSSRSGRHRRAAQGARGEQGPPQDYEGLEEVYASLSSLRTEVEQLRRPLGTPESPARVCKELQLCHPHLQDGEYWIDPNQGCSRDAFRVFCNFTAGGETCLFPEKKFEAVRLAAWNREKPGTWYSTFRRGKKFSYVDADGNPVAVPQLTFLRLLSASARQNFTLTCQHAAAWYDARAASFARALRFRGANDEELGHDHPAAPIRALHDGCQERRGQERTVLEVSSSRVERLPLMDVAVADFGEANQKFGFELGPVCFVG</sequence>
<keyword evidence="3" id="KW-0272">Extracellular matrix</keyword>
<evidence type="ECO:0000313" key="8">
    <source>
        <dbReference type="Proteomes" id="UP000694556"/>
    </source>
</evidence>
<dbReference type="FunFam" id="2.60.120.1000:FF:000002">
    <property type="entry name" value="Collagen XI alpha 1 chain"/>
    <property type="match status" value="1"/>
</dbReference>
<evidence type="ECO:0000259" key="6">
    <source>
        <dbReference type="PROSITE" id="PS51461"/>
    </source>
</evidence>
<reference evidence="7" key="2">
    <citation type="submission" date="2025-09" db="UniProtKB">
        <authorList>
            <consortium name="Ensembl"/>
        </authorList>
    </citation>
    <scope>IDENTIFICATION</scope>
</reference>
<dbReference type="InterPro" id="IPR050149">
    <property type="entry name" value="Collagen_superfamily"/>
</dbReference>
<dbReference type="GO" id="GO:0005615">
    <property type="term" value="C:extracellular space"/>
    <property type="evidence" value="ECO:0007669"/>
    <property type="project" value="TreeGrafter"/>
</dbReference>
<dbReference type="AlphaFoldDB" id="A0A8C3CIQ6"/>
<evidence type="ECO:0000256" key="5">
    <source>
        <dbReference type="SAM" id="MobiDB-lite"/>
    </source>
</evidence>
<proteinExistence type="predicted"/>
<dbReference type="Ensembl" id="ENSCMMT00000021446.1">
    <property type="protein sequence ID" value="ENSCMMP00000019540.1"/>
    <property type="gene ID" value="ENSCMMG00000012302.1"/>
</dbReference>
<evidence type="ECO:0000256" key="3">
    <source>
        <dbReference type="ARBA" id="ARBA00022530"/>
    </source>
</evidence>
<dbReference type="GO" id="GO:0005201">
    <property type="term" value="F:extracellular matrix structural constituent"/>
    <property type="evidence" value="ECO:0007669"/>
    <property type="project" value="InterPro"/>
</dbReference>
<feature type="compositionally biased region" description="Low complexity" evidence="5">
    <location>
        <begin position="126"/>
        <end position="140"/>
    </location>
</feature>
<feature type="compositionally biased region" description="Low complexity" evidence="5">
    <location>
        <begin position="52"/>
        <end position="63"/>
    </location>
</feature>
<dbReference type="PANTHER" id="PTHR24023">
    <property type="entry name" value="COLLAGEN ALPHA"/>
    <property type="match status" value="1"/>
</dbReference>
<reference evidence="7" key="1">
    <citation type="submission" date="2025-08" db="UniProtKB">
        <authorList>
            <consortium name="Ensembl"/>
        </authorList>
    </citation>
    <scope>IDENTIFICATION</scope>
</reference>
<feature type="region of interest" description="Disordered" evidence="5">
    <location>
        <begin position="1"/>
        <end position="174"/>
    </location>
</feature>
<comment type="subcellular location">
    <subcellularLocation>
        <location evidence="1">Secreted</location>
        <location evidence="1">Extracellular space</location>
        <location evidence="1">Extracellular matrix</location>
    </subcellularLocation>
</comment>
<dbReference type="GO" id="GO:0031012">
    <property type="term" value="C:extracellular matrix"/>
    <property type="evidence" value="ECO:0007669"/>
    <property type="project" value="TreeGrafter"/>
</dbReference>
<protein>
    <recommendedName>
        <fullName evidence="6">Fibrillar collagen NC1 domain-containing protein</fullName>
    </recommendedName>
</protein>
<feature type="domain" description="Fibrillar collagen NC1" evidence="6">
    <location>
        <begin position="319"/>
        <end position="548"/>
    </location>
</feature>
<keyword evidence="4" id="KW-0176">Collagen</keyword>
<organism evidence="7 8">
    <name type="scientific">Cairina moschata</name>
    <name type="common">Muscovy duck</name>
    <dbReference type="NCBI Taxonomy" id="8855"/>
    <lineage>
        <taxon>Eukaryota</taxon>
        <taxon>Metazoa</taxon>
        <taxon>Chordata</taxon>
        <taxon>Craniata</taxon>
        <taxon>Vertebrata</taxon>
        <taxon>Euteleostomi</taxon>
        <taxon>Archelosauria</taxon>
        <taxon>Archosauria</taxon>
        <taxon>Dinosauria</taxon>
        <taxon>Saurischia</taxon>
        <taxon>Theropoda</taxon>
        <taxon>Coelurosauria</taxon>
        <taxon>Aves</taxon>
        <taxon>Neognathae</taxon>
        <taxon>Galloanserae</taxon>
        <taxon>Anseriformes</taxon>
        <taxon>Anatidae</taxon>
        <taxon>Anatinae</taxon>
        <taxon>Cairina</taxon>
    </lineage>
</organism>
<dbReference type="InterPro" id="IPR000885">
    <property type="entry name" value="Fib_collagen_C"/>
</dbReference>
<feature type="compositionally biased region" description="Gly residues" evidence="5">
    <location>
        <begin position="41"/>
        <end position="51"/>
    </location>
</feature>
<evidence type="ECO:0000256" key="4">
    <source>
        <dbReference type="ARBA" id="ARBA00023119"/>
    </source>
</evidence>
<dbReference type="GO" id="GO:0005581">
    <property type="term" value="C:collagen trimer"/>
    <property type="evidence" value="ECO:0007669"/>
    <property type="project" value="UniProtKB-KW"/>
</dbReference>
<keyword evidence="8" id="KW-1185">Reference proteome</keyword>
<dbReference type="Gene3D" id="2.60.120.1000">
    <property type="match status" value="1"/>
</dbReference>
<feature type="compositionally biased region" description="Pro residues" evidence="5">
    <location>
        <begin position="235"/>
        <end position="252"/>
    </location>
</feature>
<feature type="compositionally biased region" description="Pro residues" evidence="5">
    <location>
        <begin position="116"/>
        <end position="125"/>
    </location>
</feature>
<accession>A0A8C3CIQ6</accession>